<name>A0ACC0V9U0_9HYPO</name>
<gene>
    <name evidence="1" type="ORF">N3K66_001947</name>
</gene>
<organism evidence="1 2">
    <name type="scientific">Trichothecium roseum</name>
    <dbReference type="NCBI Taxonomy" id="47278"/>
    <lineage>
        <taxon>Eukaryota</taxon>
        <taxon>Fungi</taxon>
        <taxon>Dikarya</taxon>
        <taxon>Ascomycota</taxon>
        <taxon>Pezizomycotina</taxon>
        <taxon>Sordariomycetes</taxon>
        <taxon>Hypocreomycetidae</taxon>
        <taxon>Hypocreales</taxon>
        <taxon>Hypocreales incertae sedis</taxon>
        <taxon>Trichothecium</taxon>
    </lineage>
</organism>
<keyword evidence="2" id="KW-1185">Reference proteome</keyword>
<evidence type="ECO:0000313" key="1">
    <source>
        <dbReference type="EMBL" id="KAI9902595.1"/>
    </source>
</evidence>
<proteinExistence type="predicted"/>
<accession>A0ACC0V9U0</accession>
<dbReference type="Proteomes" id="UP001163324">
    <property type="component" value="Chromosome 2"/>
</dbReference>
<reference evidence="1" key="1">
    <citation type="submission" date="2022-10" db="EMBL/GenBank/DDBJ databases">
        <title>Complete Genome of Trichothecium roseum strain YXFP-22015, a Plant Pathogen Isolated from Citrus.</title>
        <authorList>
            <person name="Wang Y."/>
            <person name="Zhu L."/>
        </authorList>
    </citation>
    <scope>NUCLEOTIDE SEQUENCE</scope>
    <source>
        <strain evidence="1">YXFP-22015</strain>
    </source>
</reference>
<dbReference type="EMBL" id="CM047941">
    <property type="protein sequence ID" value="KAI9902595.1"/>
    <property type="molecule type" value="Genomic_DNA"/>
</dbReference>
<comment type="caution">
    <text evidence="1">The sequence shown here is derived from an EMBL/GenBank/DDBJ whole genome shotgun (WGS) entry which is preliminary data.</text>
</comment>
<protein>
    <submittedName>
        <fullName evidence="1">Uncharacterized protein</fullName>
    </submittedName>
</protein>
<evidence type="ECO:0000313" key="2">
    <source>
        <dbReference type="Proteomes" id="UP001163324"/>
    </source>
</evidence>
<sequence>MGAPVYRMRLASLLLALCAVSVANAAPEPVASPTADASESTSASPTVTEAPIFLPHWSDQTWSLVRGSIIESNATASETTYTIFCPEQTPPACDISLDFPFIVVGGPHTVRFHGTVTETFIANVECELNNSTAATCSGYSSLKSGYTKGVYTGETEISWTSTLKGTDAQWGTLTMDEPPSTTAEILDMTATSRSFPDDGDDETVDLNVTRSGATAGQGNRSGSVWVAAATLVTAILTHHLL</sequence>